<dbReference type="PANTHER" id="PTHR10903">
    <property type="entry name" value="GTPASE, IMAP FAMILY MEMBER-RELATED"/>
    <property type="match status" value="1"/>
</dbReference>
<comment type="caution">
    <text evidence="5">The sequence shown here is derived from an EMBL/GenBank/DDBJ whole genome shotgun (WGS) entry which is preliminary data.</text>
</comment>
<evidence type="ECO:0000256" key="1">
    <source>
        <dbReference type="ARBA" id="ARBA00008535"/>
    </source>
</evidence>
<keyword evidence="2" id="KW-0547">Nucleotide-binding</keyword>
<reference evidence="5" key="1">
    <citation type="submission" date="2023-04" db="EMBL/GenBank/DDBJ databases">
        <title>Chromosome-level genome of Chaenocephalus aceratus.</title>
        <authorList>
            <person name="Park H."/>
        </authorList>
    </citation>
    <scope>NUCLEOTIDE SEQUENCE</scope>
    <source>
        <strain evidence="5">DE</strain>
        <tissue evidence="5">Muscle</tissue>
    </source>
</reference>
<dbReference type="SUPFAM" id="SSF52540">
    <property type="entry name" value="P-loop containing nucleoside triphosphate hydrolases"/>
    <property type="match status" value="1"/>
</dbReference>
<proteinExistence type="inferred from homology"/>
<organism evidence="5 6">
    <name type="scientific">Dissostichus eleginoides</name>
    <name type="common">Patagonian toothfish</name>
    <name type="synonym">Dissostichus amissus</name>
    <dbReference type="NCBI Taxonomy" id="100907"/>
    <lineage>
        <taxon>Eukaryota</taxon>
        <taxon>Metazoa</taxon>
        <taxon>Chordata</taxon>
        <taxon>Craniata</taxon>
        <taxon>Vertebrata</taxon>
        <taxon>Euteleostomi</taxon>
        <taxon>Actinopterygii</taxon>
        <taxon>Neopterygii</taxon>
        <taxon>Teleostei</taxon>
        <taxon>Neoteleostei</taxon>
        <taxon>Acanthomorphata</taxon>
        <taxon>Eupercaria</taxon>
        <taxon>Perciformes</taxon>
        <taxon>Notothenioidei</taxon>
        <taxon>Nototheniidae</taxon>
        <taxon>Dissostichus</taxon>
    </lineage>
</organism>
<dbReference type="GO" id="GO:0005525">
    <property type="term" value="F:GTP binding"/>
    <property type="evidence" value="ECO:0007669"/>
    <property type="project" value="UniProtKB-KW"/>
</dbReference>
<dbReference type="InterPro" id="IPR045058">
    <property type="entry name" value="GIMA/IAN/Toc"/>
</dbReference>
<sequence length="281" mass="31091">MGSSSREDCDLRIVLLGKTGSGKSASGNTILGKSVFTSEASPSSVTRTCKKESGYFDKRTVTVVDTPGILDTLIKEEQFKSEMSQSLTLTDPGPHVFLLVIRLDVRFTEEEKSAIKWVKDNFGEEASKHTLVLFTRGDELKEKSIETFLFEGPELRECISGFTAGYIVFENTCRDNRTQVADLFEKIDKMAQLNGYNPYTWSMYEEAQRKKKSREWWSKWGNHLNKYGTHLLTTAAITAGAAGAGAAVAAEEVVVEAVTPLLWGTGGGILKGLGWWITPKK</sequence>
<accession>A0AAD9EYW1</accession>
<protein>
    <submittedName>
        <fullName evidence="5">GTPase IMAP family member 4</fullName>
    </submittedName>
</protein>
<keyword evidence="6" id="KW-1185">Reference proteome</keyword>
<evidence type="ECO:0000259" key="4">
    <source>
        <dbReference type="PROSITE" id="PS51720"/>
    </source>
</evidence>
<dbReference type="Gene3D" id="3.40.50.300">
    <property type="entry name" value="P-loop containing nucleotide triphosphate hydrolases"/>
    <property type="match status" value="1"/>
</dbReference>
<dbReference type="PANTHER" id="PTHR10903:SF188">
    <property type="entry name" value="GTPASE IMAP FAMILY MEMBER 2-LIKE-RELATED"/>
    <property type="match status" value="1"/>
</dbReference>
<evidence type="ECO:0000256" key="3">
    <source>
        <dbReference type="ARBA" id="ARBA00023134"/>
    </source>
</evidence>
<dbReference type="InterPro" id="IPR027417">
    <property type="entry name" value="P-loop_NTPase"/>
</dbReference>
<dbReference type="Proteomes" id="UP001228049">
    <property type="component" value="Unassembled WGS sequence"/>
</dbReference>
<comment type="similarity">
    <text evidence="1">Belongs to the TRAFAC class TrmE-Era-EngA-EngB-Septin-like GTPase superfamily. AIG1/Toc34/Toc159-like paraseptin GTPase family. IAN subfamily.</text>
</comment>
<dbReference type="CDD" id="cd01852">
    <property type="entry name" value="AIG1"/>
    <property type="match status" value="1"/>
</dbReference>
<dbReference type="PROSITE" id="PS51720">
    <property type="entry name" value="G_AIG1"/>
    <property type="match status" value="1"/>
</dbReference>
<dbReference type="EMBL" id="JASDAP010000020">
    <property type="protein sequence ID" value="KAK1886623.1"/>
    <property type="molecule type" value="Genomic_DNA"/>
</dbReference>
<evidence type="ECO:0000313" key="5">
    <source>
        <dbReference type="EMBL" id="KAK1886623.1"/>
    </source>
</evidence>
<evidence type="ECO:0000256" key="2">
    <source>
        <dbReference type="ARBA" id="ARBA00022741"/>
    </source>
</evidence>
<name>A0AAD9EYW1_DISEL</name>
<dbReference type="Pfam" id="PF04548">
    <property type="entry name" value="AIG1"/>
    <property type="match status" value="1"/>
</dbReference>
<dbReference type="FunFam" id="3.40.50.300:FF:000366">
    <property type="entry name" value="GTPase, IMAP family member 2"/>
    <property type="match status" value="1"/>
</dbReference>
<dbReference type="AlphaFoldDB" id="A0AAD9EYW1"/>
<feature type="domain" description="AIG1-type G" evidence="4">
    <location>
        <begin position="8"/>
        <end position="208"/>
    </location>
</feature>
<evidence type="ECO:0000313" key="6">
    <source>
        <dbReference type="Proteomes" id="UP001228049"/>
    </source>
</evidence>
<dbReference type="InterPro" id="IPR006703">
    <property type="entry name" value="G_AIG1"/>
</dbReference>
<gene>
    <name evidence="5" type="ORF">KUDE01_030338</name>
</gene>
<keyword evidence="3" id="KW-0342">GTP-binding</keyword>